<keyword evidence="5" id="KW-1185">Reference proteome</keyword>
<proteinExistence type="predicted"/>
<dbReference type="InterPro" id="IPR050745">
    <property type="entry name" value="Multifunctional_regulatory"/>
</dbReference>
<evidence type="ECO:0000256" key="2">
    <source>
        <dbReference type="ARBA" id="ARBA00023043"/>
    </source>
</evidence>
<reference evidence="5" key="1">
    <citation type="journal article" date="2014" name="Nat. Commun.">
        <title>Genomic adaptations of the halophilic Dead Sea filamentous fungus Eurotium rubrum.</title>
        <authorList>
            <person name="Kis-Papo T."/>
            <person name="Weig A.R."/>
            <person name="Riley R."/>
            <person name="Persoh D."/>
            <person name="Salamov A."/>
            <person name="Sun H."/>
            <person name="Lipzen A."/>
            <person name="Wasser S.P."/>
            <person name="Rambold G."/>
            <person name="Grigoriev I.V."/>
            <person name="Nevo E."/>
        </authorList>
    </citation>
    <scope>NUCLEOTIDE SEQUENCE [LARGE SCALE GENOMIC DNA]</scope>
    <source>
        <strain evidence="5">CBS 135680</strain>
    </source>
</reference>
<dbReference type="Gene3D" id="1.25.40.20">
    <property type="entry name" value="Ankyrin repeat-containing domain"/>
    <property type="match status" value="2"/>
</dbReference>
<feature type="repeat" description="ANK" evidence="3">
    <location>
        <begin position="121"/>
        <end position="153"/>
    </location>
</feature>
<dbReference type="EMBL" id="KK088433">
    <property type="protein sequence ID" value="EYE93040.1"/>
    <property type="molecule type" value="Genomic_DNA"/>
</dbReference>
<accession>A0A017SA60</accession>
<gene>
    <name evidence="4" type="ORF">EURHEDRAFT_461095</name>
</gene>
<sequence>MSLLYLPDELLLSIGEHVISEHDLNSFHQANRRLYLVFDEYRYKYNAKHHEGHALYWAARHGNATAARKSELLSHGVDVNTRGDSSTGRTALLVAARRGNLETVEALLQHGADTELQDMLTGWRPLHWAARLGHFSVLGLLLGSGAEIDARMSFSLDTPILLAAKHCEFDAMNMLLDRGANVDFVGIDNRTVLFHVVRKGSTELIKRVLCKGVRPDITCLFEALSNWERDDHYERAKLLLEHGASPNIPLNTPKGPKFLLPWVIRQWYLNVGVTELLLEYGVDVNTTGPGRFTPLLSVVFDEPVFKMAQLLLDHGADPNAANEKGVTPLVICAGKGNVDVSKLLLKHGADPNVDVKGQTLLARAAKWGRGDIVELLKNV</sequence>
<keyword evidence="1" id="KW-0677">Repeat</keyword>
<dbReference type="PANTHER" id="PTHR24189:SF50">
    <property type="entry name" value="ANKYRIN REPEAT AND SOCS BOX PROTEIN 2"/>
    <property type="match status" value="1"/>
</dbReference>
<feature type="repeat" description="ANK" evidence="3">
    <location>
        <begin position="155"/>
        <end position="187"/>
    </location>
</feature>
<feature type="repeat" description="ANK" evidence="3">
    <location>
        <begin position="87"/>
        <end position="119"/>
    </location>
</feature>
<protein>
    <submittedName>
        <fullName evidence="4">Ankyrin</fullName>
    </submittedName>
</protein>
<dbReference type="PROSITE" id="PS50297">
    <property type="entry name" value="ANK_REP_REGION"/>
    <property type="match status" value="3"/>
</dbReference>
<dbReference type="PANTHER" id="PTHR24189">
    <property type="entry name" value="MYOTROPHIN"/>
    <property type="match status" value="1"/>
</dbReference>
<dbReference type="STRING" id="1388766.A0A017SA60"/>
<name>A0A017SA60_ASPRC</name>
<dbReference type="InterPro" id="IPR036770">
    <property type="entry name" value="Ankyrin_rpt-contain_sf"/>
</dbReference>
<dbReference type="InterPro" id="IPR002110">
    <property type="entry name" value="Ankyrin_rpt"/>
</dbReference>
<dbReference type="RefSeq" id="XP_040636728.1">
    <property type="nucleotide sequence ID" value="XM_040784699.1"/>
</dbReference>
<feature type="repeat" description="ANK" evidence="3">
    <location>
        <begin position="324"/>
        <end position="356"/>
    </location>
</feature>
<dbReference type="OrthoDB" id="341259at2759"/>
<dbReference type="GeneID" id="63699823"/>
<dbReference type="PRINTS" id="PR01415">
    <property type="entry name" value="ANKYRIN"/>
</dbReference>
<evidence type="ECO:0000256" key="1">
    <source>
        <dbReference type="ARBA" id="ARBA00022737"/>
    </source>
</evidence>
<evidence type="ECO:0000313" key="4">
    <source>
        <dbReference type="EMBL" id="EYE93040.1"/>
    </source>
</evidence>
<dbReference type="HOGENOM" id="CLU_000134_48_0_1"/>
<dbReference type="SUPFAM" id="SSF48403">
    <property type="entry name" value="Ankyrin repeat"/>
    <property type="match status" value="1"/>
</dbReference>
<dbReference type="PROSITE" id="PS50088">
    <property type="entry name" value="ANK_REPEAT"/>
    <property type="match status" value="4"/>
</dbReference>
<evidence type="ECO:0000256" key="3">
    <source>
        <dbReference type="PROSITE-ProRule" id="PRU00023"/>
    </source>
</evidence>
<keyword evidence="2 3" id="KW-0040">ANK repeat</keyword>
<dbReference type="SMART" id="SM00248">
    <property type="entry name" value="ANK"/>
    <property type="match status" value="8"/>
</dbReference>
<organism evidence="4 5">
    <name type="scientific">Aspergillus ruber (strain CBS 135680)</name>
    <dbReference type="NCBI Taxonomy" id="1388766"/>
    <lineage>
        <taxon>Eukaryota</taxon>
        <taxon>Fungi</taxon>
        <taxon>Dikarya</taxon>
        <taxon>Ascomycota</taxon>
        <taxon>Pezizomycotina</taxon>
        <taxon>Eurotiomycetes</taxon>
        <taxon>Eurotiomycetidae</taxon>
        <taxon>Eurotiales</taxon>
        <taxon>Aspergillaceae</taxon>
        <taxon>Aspergillus</taxon>
        <taxon>Aspergillus subgen. Aspergillus</taxon>
    </lineage>
</organism>
<evidence type="ECO:0000313" key="5">
    <source>
        <dbReference type="Proteomes" id="UP000019804"/>
    </source>
</evidence>
<dbReference type="AlphaFoldDB" id="A0A017SA60"/>
<dbReference type="Proteomes" id="UP000019804">
    <property type="component" value="Unassembled WGS sequence"/>
</dbReference>
<dbReference type="Pfam" id="PF12796">
    <property type="entry name" value="Ank_2"/>
    <property type="match status" value="3"/>
</dbReference>